<dbReference type="Pfam" id="PF14244">
    <property type="entry name" value="Retrotran_gag_3"/>
    <property type="match status" value="1"/>
</dbReference>
<dbReference type="OrthoDB" id="5544992at2759"/>
<dbReference type="InterPro" id="IPR029472">
    <property type="entry name" value="Copia-like_N"/>
</dbReference>
<organism evidence="2 3">
    <name type="scientific">Cephalotus follicularis</name>
    <name type="common">Albany pitcher plant</name>
    <dbReference type="NCBI Taxonomy" id="3775"/>
    <lineage>
        <taxon>Eukaryota</taxon>
        <taxon>Viridiplantae</taxon>
        <taxon>Streptophyta</taxon>
        <taxon>Embryophyta</taxon>
        <taxon>Tracheophyta</taxon>
        <taxon>Spermatophyta</taxon>
        <taxon>Magnoliopsida</taxon>
        <taxon>eudicotyledons</taxon>
        <taxon>Gunneridae</taxon>
        <taxon>Pentapetalae</taxon>
        <taxon>rosids</taxon>
        <taxon>fabids</taxon>
        <taxon>Oxalidales</taxon>
        <taxon>Cephalotaceae</taxon>
        <taxon>Cephalotus</taxon>
    </lineage>
</organism>
<reference evidence="3" key="1">
    <citation type="submission" date="2016-04" db="EMBL/GenBank/DDBJ databases">
        <title>Cephalotus genome sequencing.</title>
        <authorList>
            <person name="Fukushima K."/>
            <person name="Hasebe M."/>
            <person name="Fang X."/>
        </authorList>
    </citation>
    <scope>NUCLEOTIDE SEQUENCE [LARGE SCALE GENOMIC DNA]</scope>
    <source>
        <strain evidence="3">cv. St1</strain>
    </source>
</reference>
<dbReference type="PANTHER" id="PTHR37610">
    <property type="entry name" value="CCHC-TYPE DOMAIN-CONTAINING PROTEIN"/>
    <property type="match status" value="1"/>
</dbReference>
<accession>A0A1Q3DJ84</accession>
<proteinExistence type="predicted"/>
<dbReference type="InParanoid" id="A0A1Q3DJ84"/>
<evidence type="ECO:0000259" key="1">
    <source>
        <dbReference type="Pfam" id="PF14244"/>
    </source>
</evidence>
<gene>
    <name evidence="2" type="ORF">CFOL_v3_35871</name>
</gene>
<dbReference type="PANTHER" id="PTHR37610:SF40">
    <property type="entry name" value="OS01G0909600 PROTEIN"/>
    <property type="match status" value="1"/>
</dbReference>
<dbReference type="EMBL" id="BDDD01010082">
    <property type="protein sequence ID" value="GAV92492.1"/>
    <property type="molecule type" value="Genomic_DNA"/>
</dbReference>
<evidence type="ECO:0000313" key="3">
    <source>
        <dbReference type="Proteomes" id="UP000187406"/>
    </source>
</evidence>
<comment type="caution">
    <text evidence="2">The sequence shown here is derived from an EMBL/GenBank/DDBJ whole genome shotgun (WGS) entry which is preliminary data.</text>
</comment>
<keyword evidence="3" id="KW-1185">Reference proteome</keyword>
<evidence type="ECO:0000313" key="2">
    <source>
        <dbReference type="EMBL" id="GAV92492.1"/>
    </source>
</evidence>
<name>A0A1Q3DJ84_CEPFO</name>
<sequence>MATTTTADKGGSQEVNSRLTASLLNGRNYMPWARAVSVALGGRSKIGHIMGTVTPPAATDDKFEYWRSSDNQVMTWIFNSMEPEVYEIFAYSETAKELWDSVKEHYGNQNNILGCLSCNKRYVKPNNFLRNPLTNILV</sequence>
<feature type="domain" description="Retrotransposon Copia-like N-terminal" evidence="1">
    <location>
        <begin position="18"/>
        <end position="57"/>
    </location>
</feature>
<dbReference type="AlphaFoldDB" id="A0A1Q3DJ84"/>
<dbReference type="Proteomes" id="UP000187406">
    <property type="component" value="Unassembled WGS sequence"/>
</dbReference>
<protein>
    <submittedName>
        <fullName evidence="2">UBN2_3 domain-containing protein</fullName>
    </submittedName>
</protein>